<dbReference type="Gene3D" id="2.20.25.240">
    <property type="match status" value="1"/>
</dbReference>
<feature type="domain" description="FLYWCH-type" evidence="4">
    <location>
        <begin position="5"/>
        <end position="56"/>
    </location>
</feature>
<dbReference type="Proteomes" id="UP001160148">
    <property type="component" value="Unassembled WGS sequence"/>
</dbReference>
<proteinExistence type="predicted"/>
<gene>
    <name evidence="5" type="ORF">MEUPH1_LOCUS8228</name>
</gene>
<dbReference type="EMBL" id="CARXXK010000001">
    <property type="protein sequence ID" value="CAI6351923.1"/>
    <property type="molecule type" value="Genomic_DNA"/>
</dbReference>
<dbReference type="Pfam" id="PF04500">
    <property type="entry name" value="FLYWCH"/>
    <property type="match status" value="1"/>
</dbReference>
<keyword evidence="1" id="KW-0479">Metal-binding</keyword>
<accession>A0AAV0W7S9</accession>
<organism evidence="5 6">
    <name type="scientific">Macrosiphum euphorbiae</name>
    <name type="common">potato aphid</name>
    <dbReference type="NCBI Taxonomy" id="13131"/>
    <lineage>
        <taxon>Eukaryota</taxon>
        <taxon>Metazoa</taxon>
        <taxon>Ecdysozoa</taxon>
        <taxon>Arthropoda</taxon>
        <taxon>Hexapoda</taxon>
        <taxon>Insecta</taxon>
        <taxon>Pterygota</taxon>
        <taxon>Neoptera</taxon>
        <taxon>Paraneoptera</taxon>
        <taxon>Hemiptera</taxon>
        <taxon>Sternorrhyncha</taxon>
        <taxon>Aphidomorpha</taxon>
        <taxon>Aphidoidea</taxon>
        <taxon>Aphididae</taxon>
        <taxon>Macrosiphini</taxon>
        <taxon>Macrosiphum</taxon>
    </lineage>
</organism>
<keyword evidence="6" id="KW-1185">Reference proteome</keyword>
<keyword evidence="3" id="KW-0862">Zinc</keyword>
<protein>
    <recommendedName>
        <fullName evidence="4">FLYWCH-type domain-containing protein</fullName>
    </recommendedName>
</protein>
<evidence type="ECO:0000259" key="4">
    <source>
        <dbReference type="Pfam" id="PF04500"/>
    </source>
</evidence>
<evidence type="ECO:0000256" key="3">
    <source>
        <dbReference type="ARBA" id="ARBA00022833"/>
    </source>
</evidence>
<evidence type="ECO:0000256" key="1">
    <source>
        <dbReference type="ARBA" id="ARBA00022723"/>
    </source>
</evidence>
<dbReference type="GO" id="GO:0008270">
    <property type="term" value="F:zinc ion binding"/>
    <property type="evidence" value="ECO:0007669"/>
    <property type="project" value="UniProtKB-KW"/>
</dbReference>
<name>A0AAV0W7S9_9HEMI</name>
<dbReference type="AlphaFoldDB" id="A0AAV0W7S9"/>
<evidence type="ECO:0000313" key="5">
    <source>
        <dbReference type="EMBL" id="CAI6351923.1"/>
    </source>
</evidence>
<sequence length="125" mass="14934">MPLQFIISQKGNKLLLHNGYLHTFYKEGVNKFIWRCYEYKTYKCTSCYTTTREEIVFSIQQIKACRFNLVNFWYRKIKSLSDLQKLYKNQSCTIAKWLPLCFGLAFLPSNEVEDAFLITKLNSRF</sequence>
<reference evidence="5 6" key="1">
    <citation type="submission" date="2023-01" db="EMBL/GenBank/DDBJ databases">
        <authorList>
            <person name="Whitehead M."/>
        </authorList>
    </citation>
    <scope>NUCLEOTIDE SEQUENCE [LARGE SCALE GENOMIC DNA]</scope>
</reference>
<keyword evidence="2" id="KW-0863">Zinc-finger</keyword>
<evidence type="ECO:0000313" key="6">
    <source>
        <dbReference type="Proteomes" id="UP001160148"/>
    </source>
</evidence>
<comment type="caution">
    <text evidence="5">The sequence shown here is derived from an EMBL/GenBank/DDBJ whole genome shotgun (WGS) entry which is preliminary data.</text>
</comment>
<evidence type="ECO:0000256" key="2">
    <source>
        <dbReference type="ARBA" id="ARBA00022771"/>
    </source>
</evidence>
<dbReference type="InterPro" id="IPR007588">
    <property type="entry name" value="Znf_FLYWCH"/>
</dbReference>